<keyword evidence="3" id="KW-1185">Reference proteome</keyword>
<accession>A0AAV2D8K2</accession>
<evidence type="ECO:0000313" key="3">
    <source>
        <dbReference type="Proteomes" id="UP001497516"/>
    </source>
</evidence>
<reference evidence="2 3" key="1">
    <citation type="submission" date="2024-04" db="EMBL/GenBank/DDBJ databases">
        <authorList>
            <person name="Fracassetti M."/>
        </authorList>
    </citation>
    <scope>NUCLEOTIDE SEQUENCE [LARGE SCALE GENOMIC DNA]</scope>
</reference>
<dbReference type="PANTHER" id="PTHR31286">
    <property type="entry name" value="GLYCINE-RICH CELL WALL STRUCTURAL PROTEIN 1.8-LIKE"/>
    <property type="match status" value="1"/>
</dbReference>
<dbReference type="InterPro" id="IPR025558">
    <property type="entry name" value="DUF4283"/>
</dbReference>
<dbReference type="Proteomes" id="UP001497516">
    <property type="component" value="Chromosome 2"/>
</dbReference>
<proteinExistence type="predicted"/>
<name>A0AAV2D8K2_9ROSI</name>
<dbReference type="InterPro" id="IPR040256">
    <property type="entry name" value="At4g02000-like"/>
</dbReference>
<feature type="domain" description="DUF4283" evidence="1">
    <location>
        <begin position="40"/>
        <end position="119"/>
    </location>
</feature>
<evidence type="ECO:0000259" key="1">
    <source>
        <dbReference type="Pfam" id="PF14111"/>
    </source>
</evidence>
<protein>
    <recommendedName>
        <fullName evidence="1">DUF4283 domain-containing protein</fullName>
    </recommendedName>
</protein>
<dbReference type="PANTHER" id="PTHR31286:SF180">
    <property type="entry name" value="OS10G0362600 PROTEIN"/>
    <property type="match status" value="1"/>
</dbReference>
<dbReference type="Pfam" id="PF14111">
    <property type="entry name" value="DUF4283"/>
    <property type="match status" value="1"/>
</dbReference>
<organism evidence="2 3">
    <name type="scientific">Linum trigynum</name>
    <dbReference type="NCBI Taxonomy" id="586398"/>
    <lineage>
        <taxon>Eukaryota</taxon>
        <taxon>Viridiplantae</taxon>
        <taxon>Streptophyta</taxon>
        <taxon>Embryophyta</taxon>
        <taxon>Tracheophyta</taxon>
        <taxon>Spermatophyta</taxon>
        <taxon>Magnoliopsida</taxon>
        <taxon>eudicotyledons</taxon>
        <taxon>Gunneridae</taxon>
        <taxon>Pentapetalae</taxon>
        <taxon>rosids</taxon>
        <taxon>fabids</taxon>
        <taxon>Malpighiales</taxon>
        <taxon>Linaceae</taxon>
        <taxon>Linum</taxon>
    </lineage>
</organism>
<dbReference type="EMBL" id="OZ034815">
    <property type="protein sequence ID" value="CAL1370103.1"/>
    <property type="molecule type" value="Genomic_DNA"/>
</dbReference>
<gene>
    <name evidence="2" type="ORF">LTRI10_LOCUS12362</name>
</gene>
<evidence type="ECO:0000313" key="2">
    <source>
        <dbReference type="EMBL" id="CAL1370103.1"/>
    </source>
</evidence>
<dbReference type="AlphaFoldDB" id="A0AAV2D8K2"/>
<sequence length="128" mass="15155">MEEAPANNQVDLNLGWEEEDYEVAFPNEEPYQQVTPRLRLVGKVLGERDVSKRAMVGMINGAWSHFSEPTVQDIPKFRNIFIFIFNHKEEMDRVWEGRPWQISGNTLQLKPWEENIRPQNINFYLADY</sequence>